<evidence type="ECO:0000256" key="1">
    <source>
        <dbReference type="ARBA" id="ARBA00010808"/>
    </source>
</evidence>
<protein>
    <recommendedName>
        <fullName evidence="6">60S ribosomal protein L31</fullName>
    </recommendedName>
</protein>
<keyword evidence="3" id="KW-0687">Ribonucleoprotein</keyword>
<dbReference type="GO" id="GO:0022625">
    <property type="term" value="C:cytosolic large ribosomal subunit"/>
    <property type="evidence" value="ECO:0007669"/>
    <property type="project" value="TreeGrafter"/>
</dbReference>
<sequence length="124" mass="14423">MAPTKKEGRKQRSALSDVVTREYTIHLHKRVHNTQFKKRAPTGVKEVIKFAQKAMGTKEVRVDPKLNQEIWKLGVKDVPRRVRVRLERKRNDDESAKEKLYTYATPILGITDFHGLQTTVVEQE</sequence>
<dbReference type="Pfam" id="PF01198">
    <property type="entry name" value="Ribosomal_L31e"/>
    <property type="match status" value="1"/>
</dbReference>
<keyword evidence="2" id="KW-0689">Ribosomal protein</keyword>
<gene>
    <name evidence="4" type="ORF">BCV69DRAFT_280257</name>
</gene>
<dbReference type="InterPro" id="IPR000054">
    <property type="entry name" value="Ribosomal_eL31"/>
</dbReference>
<evidence type="ECO:0008006" key="6">
    <source>
        <dbReference type="Google" id="ProtNLM"/>
    </source>
</evidence>
<keyword evidence="5" id="KW-1185">Reference proteome</keyword>
<dbReference type="PANTHER" id="PTHR10956:SF0">
    <property type="entry name" value="60S RIBOSOMAL PROTEIN L31"/>
    <property type="match status" value="1"/>
</dbReference>
<dbReference type="GO" id="GO:0003735">
    <property type="term" value="F:structural constituent of ribosome"/>
    <property type="evidence" value="ECO:0007669"/>
    <property type="project" value="InterPro"/>
</dbReference>
<organism evidence="4 5">
    <name type="scientific">Pseudomicrostroma glucosiphilum</name>
    <dbReference type="NCBI Taxonomy" id="1684307"/>
    <lineage>
        <taxon>Eukaryota</taxon>
        <taxon>Fungi</taxon>
        <taxon>Dikarya</taxon>
        <taxon>Basidiomycota</taxon>
        <taxon>Ustilaginomycotina</taxon>
        <taxon>Exobasidiomycetes</taxon>
        <taxon>Microstromatales</taxon>
        <taxon>Microstromatales incertae sedis</taxon>
        <taxon>Pseudomicrostroma</taxon>
    </lineage>
</organism>
<dbReference type="CDD" id="cd00463">
    <property type="entry name" value="Ribosomal_L31e"/>
    <property type="match status" value="1"/>
</dbReference>
<evidence type="ECO:0000313" key="4">
    <source>
        <dbReference type="EMBL" id="PWN22661.1"/>
    </source>
</evidence>
<dbReference type="Gene3D" id="3.10.440.10">
    <property type="match status" value="1"/>
</dbReference>
<proteinExistence type="inferred from homology"/>
<dbReference type="RefSeq" id="XP_025349821.1">
    <property type="nucleotide sequence ID" value="XM_025491552.1"/>
</dbReference>
<comment type="similarity">
    <text evidence="1">Belongs to the eukaryotic ribosomal protein eL31 family.</text>
</comment>
<dbReference type="SMART" id="SM01380">
    <property type="entry name" value="Ribosomal_L31e"/>
    <property type="match status" value="1"/>
</dbReference>
<dbReference type="GO" id="GO:0002181">
    <property type="term" value="P:cytoplasmic translation"/>
    <property type="evidence" value="ECO:0007669"/>
    <property type="project" value="TreeGrafter"/>
</dbReference>
<dbReference type="AlphaFoldDB" id="A0A316UE69"/>
<evidence type="ECO:0000256" key="2">
    <source>
        <dbReference type="ARBA" id="ARBA00022980"/>
    </source>
</evidence>
<evidence type="ECO:0000256" key="3">
    <source>
        <dbReference type="ARBA" id="ARBA00023274"/>
    </source>
</evidence>
<dbReference type="STRING" id="1684307.A0A316UE69"/>
<dbReference type="FunFam" id="3.10.440.10:FF:000001">
    <property type="entry name" value="60S ribosomal protein L31"/>
    <property type="match status" value="1"/>
</dbReference>
<dbReference type="GeneID" id="37013286"/>
<reference evidence="4 5" key="1">
    <citation type="journal article" date="2018" name="Mol. Biol. Evol.">
        <title>Broad Genomic Sampling Reveals a Smut Pathogenic Ancestry of the Fungal Clade Ustilaginomycotina.</title>
        <authorList>
            <person name="Kijpornyongpan T."/>
            <person name="Mondo S.J."/>
            <person name="Barry K."/>
            <person name="Sandor L."/>
            <person name="Lee J."/>
            <person name="Lipzen A."/>
            <person name="Pangilinan J."/>
            <person name="LaButti K."/>
            <person name="Hainaut M."/>
            <person name="Henrissat B."/>
            <person name="Grigoriev I.V."/>
            <person name="Spatafora J.W."/>
            <person name="Aime M.C."/>
        </authorList>
    </citation>
    <scope>NUCLEOTIDE SEQUENCE [LARGE SCALE GENOMIC DNA]</scope>
    <source>
        <strain evidence="4 5">MCA 4718</strain>
    </source>
</reference>
<evidence type="ECO:0000313" key="5">
    <source>
        <dbReference type="Proteomes" id="UP000245942"/>
    </source>
</evidence>
<dbReference type="Proteomes" id="UP000245942">
    <property type="component" value="Unassembled WGS sequence"/>
</dbReference>
<dbReference type="InterPro" id="IPR023621">
    <property type="entry name" value="Ribosomal_eL31_dom_sf"/>
</dbReference>
<name>A0A316UE69_9BASI</name>
<accession>A0A316UE69</accession>
<dbReference type="EMBL" id="KZ819322">
    <property type="protein sequence ID" value="PWN22661.1"/>
    <property type="molecule type" value="Genomic_DNA"/>
</dbReference>
<dbReference type="PANTHER" id="PTHR10956">
    <property type="entry name" value="60S RIBOSOMAL PROTEIN L31"/>
    <property type="match status" value="1"/>
</dbReference>
<dbReference type="SUPFAM" id="SSF54575">
    <property type="entry name" value="Ribosomal protein L31e"/>
    <property type="match status" value="1"/>
</dbReference>
<dbReference type="OrthoDB" id="9739313at2759"/>